<accession>A0A087CYH3</accession>
<feature type="coiled-coil region" evidence="1">
    <location>
        <begin position="182"/>
        <end position="213"/>
    </location>
</feature>
<sequence length="233" mass="26082">MANTYKDDIASLDKDYSVGVQKAYDAAKQQLAQVNTANLEGTDRALPQDLGNKLDSTFTQFAQAKQQKSAEITPKKEALKKRHLIFLLVQLALIVLGLIIAFKAGGDSAGMFGWLMLIAGIICHFIFSSMDKKAAAALAQEWRSLFGAYQATFGHKETLHQSASGLYKDIDDLYLRSLDPQQRGFEMQNRQLQKQMEAQNEQHEQAMAMQAAQMKQMQSMIDEQRNTNAMLRG</sequence>
<organism evidence="3 4">
    <name type="scientific">Bifidobacterium reuteri DSM 23975</name>
    <dbReference type="NCBI Taxonomy" id="1437610"/>
    <lineage>
        <taxon>Bacteria</taxon>
        <taxon>Bacillati</taxon>
        <taxon>Actinomycetota</taxon>
        <taxon>Actinomycetes</taxon>
        <taxon>Bifidobacteriales</taxon>
        <taxon>Bifidobacteriaceae</taxon>
        <taxon>Bifidobacterium</taxon>
    </lineage>
</organism>
<keyword evidence="2" id="KW-1133">Transmembrane helix</keyword>
<evidence type="ECO:0000313" key="4">
    <source>
        <dbReference type="Proteomes" id="UP000028984"/>
    </source>
</evidence>
<keyword evidence="4" id="KW-1185">Reference proteome</keyword>
<evidence type="ECO:0000256" key="1">
    <source>
        <dbReference type="SAM" id="Coils"/>
    </source>
</evidence>
<name>A0A087CYH3_9BIFI</name>
<reference evidence="3 4" key="1">
    <citation type="submission" date="2014-03" db="EMBL/GenBank/DDBJ databases">
        <title>Genomics of Bifidobacteria.</title>
        <authorList>
            <person name="Ventura M."/>
            <person name="Milani C."/>
            <person name="Lugli G.A."/>
        </authorList>
    </citation>
    <scope>NUCLEOTIDE SEQUENCE [LARGE SCALE GENOMIC DNA]</scope>
    <source>
        <strain evidence="3 4">DSM 23975</strain>
    </source>
</reference>
<keyword evidence="2" id="KW-0472">Membrane</keyword>
<dbReference type="EMBL" id="JGZK01000001">
    <property type="protein sequence ID" value="KFI88323.1"/>
    <property type="molecule type" value="Genomic_DNA"/>
</dbReference>
<comment type="caution">
    <text evidence="3">The sequence shown here is derived from an EMBL/GenBank/DDBJ whole genome shotgun (WGS) entry which is preliminary data.</text>
</comment>
<dbReference type="OrthoDB" id="9994679at2"/>
<gene>
    <name evidence="3" type="ORF">BREU_0432</name>
</gene>
<dbReference type="AlphaFoldDB" id="A0A087CYH3"/>
<feature type="transmembrane region" description="Helical" evidence="2">
    <location>
        <begin position="108"/>
        <end position="127"/>
    </location>
</feature>
<evidence type="ECO:0000313" key="3">
    <source>
        <dbReference type="EMBL" id="KFI88323.1"/>
    </source>
</evidence>
<dbReference type="Proteomes" id="UP000028984">
    <property type="component" value="Unassembled WGS sequence"/>
</dbReference>
<feature type="transmembrane region" description="Helical" evidence="2">
    <location>
        <begin position="84"/>
        <end position="102"/>
    </location>
</feature>
<dbReference type="RefSeq" id="WP_044089327.1">
    <property type="nucleotide sequence ID" value="NZ_JDUW01000008.1"/>
</dbReference>
<protein>
    <submittedName>
        <fullName evidence="3">Uncharacterized protein</fullName>
    </submittedName>
</protein>
<keyword evidence="2" id="KW-0812">Transmembrane</keyword>
<keyword evidence="1" id="KW-0175">Coiled coil</keyword>
<proteinExistence type="predicted"/>
<dbReference type="eggNOG" id="ENOG50321AP">
    <property type="taxonomic scope" value="Bacteria"/>
</dbReference>
<dbReference type="STRING" id="1437610.BREU_0432"/>
<evidence type="ECO:0000256" key="2">
    <source>
        <dbReference type="SAM" id="Phobius"/>
    </source>
</evidence>